<gene>
    <name evidence="1" type="ORF">CUS_7554</name>
</gene>
<keyword evidence="2" id="KW-1185">Reference proteome</keyword>
<evidence type="ECO:0000313" key="1">
    <source>
        <dbReference type="EMBL" id="EGC01414.1"/>
    </source>
</evidence>
<dbReference type="AlphaFoldDB" id="E9SH27"/>
<reference evidence="1 2" key="1">
    <citation type="submission" date="2011-02" db="EMBL/GenBank/DDBJ databases">
        <authorList>
            <person name="Nelson K.E."/>
            <person name="Sutton G."/>
            <person name="Torralba M."/>
            <person name="Durkin S."/>
            <person name="Harkins D."/>
            <person name="Montgomery R."/>
            <person name="Ziemer C."/>
            <person name="Klaassens E."/>
            <person name="Ocuiv P."/>
            <person name="Morrison M."/>
        </authorList>
    </citation>
    <scope>NUCLEOTIDE SEQUENCE [LARGE SCALE GENOMIC DNA]</scope>
    <source>
        <strain evidence="1 2">8</strain>
    </source>
</reference>
<proteinExistence type="predicted"/>
<sequence length="44" mass="5137">MIIKDRNKVPNLITPFTKSTLKKLKCSITDIHIIPYIFINCNTF</sequence>
<organism evidence="1 2">
    <name type="scientific">Ruminococcus albus 8</name>
    <dbReference type="NCBI Taxonomy" id="246199"/>
    <lineage>
        <taxon>Bacteria</taxon>
        <taxon>Bacillati</taxon>
        <taxon>Bacillota</taxon>
        <taxon>Clostridia</taxon>
        <taxon>Eubacteriales</taxon>
        <taxon>Oscillospiraceae</taxon>
        <taxon>Ruminococcus</taxon>
    </lineage>
</organism>
<dbReference type="EMBL" id="ADKM02000130">
    <property type="protein sequence ID" value="EGC01414.1"/>
    <property type="molecule type" value="Genomic_DNA"/>
</dbReference>
<dbReference type="STRING" id="246199.CUS_7554"/>
<protein>
    <submittedName>
        <fullName evidence="1">Uncharacterized protein</fullName>
    </submittedName>
</protein>
<name>E9SH27_RUMAL</name>
<evidence type="ECO:0000313" key="2">
    <source>
        <dbReference type="Proteomes" id="UP000004259"/>
    </source>
</evidence>
<comment type="caution">
    <text evidence="1">The sequence shown here is derived from an EMBL/GenBank/DDBJ whole genome shotgun (WGS) entry which is preliminary data.</text>
</comment>
<dbReference type="Proteomes" id="UP000004259">
    <property type="component" value="Unassembled WGS sequence"/>
</dbReference>
<accession>E9SH27</accession>